<keyword evidence="1" id="KW-0175">Coiled coil</keyword>
<evidence type="ECO:0000256" key="2">
    <source>
        <dbReference type="SAM" id="MobiDB-lite"/>
    </source>
</evidence>
<organism evidence="3 4">
    <name type="scientific">Apiospora saccharicola</name>
    <dbReference type="NCBI Taxonomy" id="335842"/>
    <lineage>
        <taxon>Eukaryota</taxon>
        <taxon>Fungi</taxon>
        <taxon>Dikarya</taxon>
        <taxon>Ascomycota</taxon>
        <taxon>Pezizomycotina</taxon>
        <taxon>Sordariomycetes</taxon>
        <taxon>Xylariomycetidae</taxon>
        <taxon>Amphisphaeriales</taxon>
        <taxon>Apiosporaceae</taxon>
        <taxon>Apiospora</taxon>
    </lineage>
</organism>
<dbReference type="EMBL" id="JAQQWM010000004">
    <property type="protein sequence ID" value="KAK8067566.1"/>
    <property type="molecule type" value="Genomic_DNA"/>
</dbReference>
<dbReference type="Proteomes" id="UP001446871">
    <property type="component" value="Unassembled WGS sequence"/>
</dbReference>
<reference evidence="3 4" key="1">
    <citation type="submission" date="2023-01" db="EMBL/GenBank/DDBJ databases">
        <title>Analysis of 21 Apiospora genomes using comparative genomics revels a genus with tremendous synthesis potential of carbohydrate active enzymes and secondary metabolites.</title>
        <authorList>
            <person name="Sorensen T."/>
        </authorList>
    </citation>
    <scope>NUCLEOTIDE SEQUENCE [LARGE SCALE GENOMIC DNA]</scope>
    <source>
        <strain evidence="3 4">CBS 83171</strain>
    </source>
</reference>
<proteinExistence type="predicted"/>
<gene>
    <name evidence="3" type="ORF">PG996_006678</name>
</gene>
<feature type="region of interest" description="Disordered" evidence="2">
    <location>
        <begin position="1"/>
        <end position="63"/>
    </location>
</feature>
<evidence type="ECO:0000313" key="3">
    <source>
        <dbReference type="EMBL" id="KAK8067566.1"/>
    </source>
</evidence>
<sequence>MNEDLETELASGESASLSGCRRRYPPHRSEHLPLRNLGRSLQRGHRERDGAVQHRPQHERDPACRTLHPVKSEEWQEGVAKARKQHEAVEARMREERRQQNLSDNEKVQPIMGRYLVAVNLQRQYQKQMPKKLRDYHEVPDGSKVTSAEWKASYQDIGHFSTAALLAYHYQLDTEKGIAPGPYLRKYRDHTIRLDIPRGDKLRDYFNHRGLSTTGDELRHFEGCISKKVDFPVFLVAAVEDNLNRVSKTDDNSLAAHKNLLIFILEDDLIREEITEVLLVSMAK</sequence>
<feature type="coiled-coil region" evidence="1">
    <location>
        <begin position="72"/>
        <end position="99"/>
    </location>
</feature>
<accession>A0ABR1VB71</accession>
<keyword evidence="4" id="KW-1185">Reference proteome</keyword>
<evidence type="ECO:0000256" key="1">
    <source>
        <dbReference type="SAM" id="Coils"/>
    </source>
</evidence>
<evidence type="ECO:0000313" key="4">
    <source>
        <dbReference type="Proteomes" id="UP001446871"/>
    </source>
</evidence>
<name>A0ABR1VB71_9PEZI</name>
<comment type="caution">
    <text evidence="3">The sequence shown here is derived from an EMBL/GenBank/DDBJ whole genome shotgun (WGS) entry which is preliminary data.</text>
</comment>
<feature type="compositionally biased region" description="Basic and acidic residues" evidence="2">
    <location>
        <begin position="44"/>
        <end position="63"/>
    </location>
</feature>
<protein>
    <submittedName>
        <fullName evidence="3">Uncharacterized protein</fullName>
    </submittedName>
</protein>